<keyword evidence="2" id="KW-1185">Reference proteome</keyword>
<sequence>MLGLSPLHVLPVDIARLPVDLARLPVDLARLPVDLARLACLEGWSGVNVQMLRKTPCVKHVPTLRSLGPMDGSEDGAGIEALETHRACPYVAPIQHDLRIAHQRG</sequence>
<reference evidence="1" key="1">
    <citation type="submission" date="2020-08" db="EMBL/GenBank/DDBJ databases">
        <title>Multicomponent nature underlies the extraordinary mechanical properties of spider dragline silk.</title>
        <authorList>
            <person name="Kono N."/>
            <person name="Nakamura H."/>
            <person name="Mori M."/>
            <person name="Yoshida Y."/>
            <person name="Ohtoshi R."/>
            <person name="Malay A.D."/>
            <person name="Moran D.A.P."/>
            <person name="Tomita M."/>
            <person name="Numata K."/>
            <person name="Arakawa K."/>
        </authorList>
    </citation>
    <scope>NUCLEOTIDE SEQUENCE</scope>
</reference>
<evidence type="ECO:0000313" key="1">
    <source>
        <dbReference type="EMBL" id="GFS56999.1"/>
    </source>
</evidence>
<accession>A0A8X6MIS2</accession>
<dbReference type="Proteomes" id="UP000886998">
    <property type="component" value="Unassembled WGS sequence"/>
</dbReference>
<protein>
    <submittedName>
        <fullName evidence="1">Uncharacterized protein</fullName>
    </submittedName>
</protein>
<name>A0A8X6MIS2_9ARAC</name>
<dbReference type="EMBL" id="BMAV01027182">
    <property type="protein sequence ID" value="GFS56999.1"/>
    <property type="molecule type" value="Genomic_DNA"/>
</dbReference>
<gene>
    <name evidence="1" type="ORF">TNIN_75801</name>
</gene>
<organism evidence="1 2">
    <name type="scientific">Trichonephila inaurata madagascariensis</name>
    <dbReference type="NCBI Taxonomy" id="2747483"/>
    <lineage>
        <taxon>Eukaryota</taxon>
        <taxon>Metazoa</taxon>
        <taxon>Ecdysozoa</taxon>
        <taxon>Arthropoda</taxon>
        <taxon>Chelicerata</taxon>
        <taxon>Arachnida</taxon>
        <taxon>Araneae</taxon>
        <taxon>Araneomorphae</taxon>
        <taxon>Entelegynae</taxon>
        <taxon>Araneoidea</taxon>
        <taxon>Nephilidae</taxon>
        <taxon>Trichonephila</taxon>
        <taxon>Trichonephila inaurata</taxon>
    </lineage>
</organism>
<evidence type="ECO:0000313" key="2">
    <source>
        <dbReference type="Proteomes" id="UP000886998"/>
    </source>
</evidence>
<dbReference type="AlphaFoldDB" id="A0A8X6MIS2"/>
<proteinExistence type="predicted"/>
<comment type="caution">
    <text evidence="1">The sequence shown here is derived from an EMBL/GenBank/DDBJ whole genome shotgun (WGS) entry which is preliminary data.</text>
</comment>